<accession>A0ABU8XSR6</accession>
<keyword evidence="3" id="KW-1185">Reference proteome</keyword>
<evidence type="ECO:0000313" key="2">
    <source>
        <dbReference type="EMBL" id="MEK0084247.1"/>
    </source>
</evidence>
<dbReference type="InterPro" id="IPR036691">
    <property type="entry name" value="Endo/exonu/phosph_ase_sf"/>
</dbReference>
<dbReference type="Proteomes" id="UP001375743">
    <property type="component" value="Unassembled WGS sequence"/>
</dbReference>
<keyword evidence="2" id="KW-0378">Hydrolase</keyword>
<dbReference type="InterPro" id="IPR005135">
    <property type="entry name" value="Endo/exonuclease/phosphatase"/>
</dbReference>
<dbReference type="RefSeq" id="WP_418160095.1">
    <property type="nucleotide sequence ID" value="NZ_JBBLZC010000013.1"/>
</dbReference>
<gene>
    <name evidence="2" type="ORF">U1T56_13875</name>
</gene>
<evidence type="ECO:0000259" key="1">
    <source>
        <dbReference type="Pfam" id="PF03372"/>
    </source>
</evidence>
<keyword evidence="2" id="KW-0540">Nuclease</keyword>
<dbReference type="GO" id="GO:0004519">
    <property type="term" value="F:endonuclease activity"/>
    <property type="evidence" value="ECO:0007669"/>
    <property type="project" value="UniProtKB-KW"/>
</dbReference>
<keyword evidence="2" id="KW-0255">Endonuclease</keyword>
<evidence type="ECO:0000313" key="3">
    <source>
        <dbReference type="Proteomes" id="UP001375743"/>
    </source>
</evidence>
<organism evidence="2 3">
    <name type="scientific">Benzoatithermus flavus</name>
    <dbReference type="NCBI Taxonomy" id="3108223"/>
    <lineage>
        <taxon>Bacteria</taxon>
        <taxon>Pseudomonadati</taxon>
        <taxon>Pseudomonadota</taxon>
        <taxon>Alphaproteobacteria</taxon>
        <taxon>Geminicoccales</taxon>
        <taxon>Geminicoccaceae</taxon>
        <taxon>Benzoatithermus</taxon>
    </lineage>
</organism>
<dbReference type="PANTHER" id="PTHR42834">
    <property type="entry name" value="ENDONUCLEASE/EXONUCLEASE/PHOSPHATASE FAMILY PROTEIN (AFU_ORTHOLOGUE AFUA_3G09210)"/>
    <property type="match status" value="1"/>
</dbReference>
<dbReference type="Gene3D" id="3.60.10.10">
    <property type="entry name" value="Endonuclease/exonuclease/phosphatase"/>
    <property type="match status" value="1"/>
</dbReference>
<proteinExistence type="predicted"/>
<sequence length="331" mass="36615">MRLRLATFNLENLDDAPDLDPPLEARIAVLRPQLLRLDADVLCLQEIHGQRGPDKGPRRLLALDRLLEGTAYAGYHRVSTTSTGDHGDEPWVADLHNLVVLSRFPVAESHEVKAELVAVPTYRLTTAEPPAAEAEACAWDRPLLHVTLTLPNGHPLHVINLHLRAPTAAHVPGQKAGAFAWRSTAAWAEGYFLAGIKRTAQALEARLLVDRLLDAEPEALIAVMGDCNAEERETPLRILMCETADTGNGALAARSLVPLERSLPRDRRFSVIHKGRPVMLDHILVSRQLLGHFRRFEIHNETLSDETDPATHVEYATESYHAPLVAEFALP</sequence>
<dbReference type="PANTHER" id="PTHR42834:SF1">
    <property type="entry name" value="ENDONUCLEASE_EXONUCLEASE_PHOSPHATASE FAMILY PROTEIN (AFU_ORTHOLOGUE AFUA_3G09210)"/>
    <property type="match status" value="1"/>
</dbReference>
<dbReference type="SUPFAM" id="SSF56219">
    <property type="entry name" value="DNase I-like"/>
    <property type="match status" value="1"/>
</dbReference>
<dbReference type="EMBL" id="JBBLZC010000013">
    <property type="protein sequence ID" value="MEK0084247.1"/>
    <property type="molecule type" value="Genomic_DNA"/>
</dbReference>
<protein>
    <submittedName>
        <fullName evidence="2">Endonuclease/exonuclease/phosphatase family protein</fullName>
    </submittedName>
</protein>
<dbReference type="Pfam" id="PF03372">
    <property type="entry name" value="Exo_endo_phos"/>
    <property type="match status" value="1"/>
</dbReference>
<comment type="caution">
    <text evidence="2">The sequence shown here is derived from an EMBL/GenBank/DDBJ whole genome shotgun (WGS) entry which is preliminary data.</text>
</comment>
<reference evidence="2 3" key="1">
    <citation type="submission" date="2024-01" db="EMBL/GenBank/DDBJ databases">
        <title>Multi-omics insights into the function and evolution of sodium benzoate biodegradation pathways in Benzoatithermus flavus gen. nov., sp. nov. from hot spring.</title>
        <authorList>
            <person name="Hu C.-J."/>
            <person name="Li W.-J."/>
        </authorList>
    </citation>
    <scope>NUCLEOTIDE SEQUENCE [LARGE SCALE GENOMIC DNA]</scope>
    <source>
        <strain evidence="2 3">SYSU G07066</strain>
    </source>
</reference>
<feature type="domain" description="Endonuclease/exonuclease/phosphatase" evidence="1">
    <location>
        <begin position="6"/>
        <end position="290"/>
    </location>
</feature>
<name>A0ABU8XSR6_9PROT</name>